<dbReference type="Gene3D" id="3.90.1150.220">
    <property type="match status" value="1"/>
</dbReference>
<keyword evidence="8 13" id="KW-0833">Ubl conjugation pathway</keyword>
<comment type="caution">
    <text evidence="16">The sequence shown here is derived from an EMBL/GenBank/DDBJ whole genome shotgun (WGS) entry which is preliminary data.</text>
</comment>
<organism evidence="16 17">
    <name type="scientific">Cryptococcus amylolentus CBS 6039</name>
    <dbReference type="NCBI Taxonomy" id="1295533"/>
    <lineage>
        <taxon>Eukaryota</taxon>
        <taxon>Fungi</taxon>
        <taxon>Dikarya</taxon>
        <taxon>Basidiomycota</taxon>
        <taxon>Agaricomycotina</taxon>
        <taxon>Tremellomycetes</taxon>
        <taxon>Tremellales</taxon>
        <taxon>Cryptococcaceae</taxon>
        <taxon>Cryptococcus</taxon>
    </lineage>
</organism>
<evidence type="ECO:0000256" key="11">
    <source>
        <dbReference type="ARBA" id="ARBA00023204"/>
    </source>
</evidence>
<gene>
    <name evidence="16" type="ORF">L202_05683</name>
</gene>
<protein>
    <recommendedName>
        <fullName evidence="13">Non-structural maintenance of chromosomes element 1 homolog</fullName>
        <ecNumber evidence="13">2.3.2.27</ecNumber>
    </recommendedName>
</protein>
<feature type="domain" description="Non-structural maintenance of chromosomes element 1 RING C4HC3-type" evidence="15">
    <location>
        <begin position="196"/>
        <end position="235"/>
    </location>
</feature>
<keyword evidence="9 13" id="KW-0862">Zinc</keyword>
<comment type="function">
    <text evidence="13">Acts in a DNA repair pathway for removal of UV-induced DNA damage that is distinct from classical nucleotide excision repair and in repair of ionizing radiation damage. Functions in homologous recombination repair of DNA double strand breaks and in recovery of stalled replication forks.</text>
</comment>
<evidence type="ECO:0000256" key="1">
    <source>
        <dbReference type="ARBA" id="ARBA00000900"/>
    </source>
</evidence>
<evidence type="ECO:0000313" key="17">
    <source>
        <dbReference type="Proteomes" id="UP000094065"/>
    </source>
</evidence>
<accession>A0A1E3HLY5</accession>
<dbReference type="Pfam" id="PF08746">
    <property type="entry name" value="zf-RING-like"/>
    <property type="match status" value="1"/>
</dbReference>
<dbReference type="PANTHER" id="PTHR20973">
    <property type="entry name" value="NON-SMC ELEMENT 1-RELATED"/>
    <property type="match status" value="1"/>
</dbReference>
<comment type="subunit">
    <text evidence="13">Component of the Smc5-Smc6 complex.</text>
</comment>
<comment type="subcellular location">
    <subcellularLocation>
        <location evidence="2 13">Nucleus</location>
    </subcellularLocation>
</comment>
<dbReference type="GO" id="GO:0008270">
    <property type="term" value="F:zinc ion binding"/>
    <property type="evidence" value="ECO:0007669"/>
    <property type="project" value="UniProtKB-KW"/>
</dbReference>
<feature type="compositionally biased region" description="Acidic residues" evidence="14">
    <location>
        <begin position="278"/>
        <end position="300"/>
    </location>
</feature>
<dbReference type="PANTHER" id="PTHR20973:SF0">
    <property type="entry name" value="NON-STRUCTURAL MAINTENANCE OF CHROMOSOMES ELEMENT 1 HOMOLOG"/>
    <property type="match status" value="1"/>
</dbReference>
<keyword evidence="5 13" id="KW-0479">Metal-binding</keyword>
<dbReference type="InterPro" id="IPR011513">
    <property type="entry name" value="Nse1"/>
</dbReference>
<evidence type="ECO:0000259" key="15">
    <source>
        <dbReference type="Pfam" id="PF08746"/>
    </source>
</evidence>
<dbReference type="GO" id="GO:0030915">
    <property type="term" value="C:Smc5-Smc6 complex"/>
    <property type="evidence" value="ECO:0007669"/>
    <property type="project" value="UniProtKB-UniRule"/>
</dbReference>
<evidence type="ECO:0000256" key="9">
    <source>
        <dbReference type="ARBA" id="ARBA00022833"/>
    </source>
</evidence>
<dbReference type="InterPro" id="IPR036388">
    <property type="entry name" value="WH-like_DNA-bd_sf"/>
</dbReference>
<dbReference type="InterPro" id="IPR014857">
    <property type="entry name" value="Nse1_RING_C4HC3-type"/>
</dbReference>
<dbReference type="Pfam" id="PF07574">
    <property type="entry name" value="SMC_Nse1"/>
    <property type="match status" value="1"/>
</dbReference>
<sequence length="328" mass="37013">MTETTDLHRVLIQTFLARRFIKEKTLVELYKRAIAAVREDDPRFKGPYALNAPGVAEMAMDLSDMLHVASMEIAQARDQRTGDTSYILRNIDATEVAKLATDLNQQEVDFYRKLVEAIMISYPANSLANGQARSLVKDLEGTTKPPQSWAAKLLESLVSRGWISRSKRGRYSLSMRAIVELETYLKSEFPDYVHSCLRCKRLVFEGVACSKEECSAHYHAYCYAALNAMPNPKCQHAPCSASFRQYPPKPIGEQGVSTMEDSFSGGVKKRKRGRQTQGDDEAEEGEDEAEAESEEEEDSQTQDRKPGRDYVPGTQYEDDTQPSSSRRR</sequence>
<keyword evidence="4 13" id="KW-0808">Transferase</keyword>
<proteinExistence type="inferred from homology"/>
<keyword evidence="10 13" id="KW-0233">DNA recombination</keyword>
<evidence type="ECO:0000256" key="7">
    <source>
        <dbReference type="ARBA" id="ARBA00022771"/>
    </source>
</evidence>
<keyword evidence="7 13" id="KW-0863">Zinc-finger</keyword>
<evidence type="ECO:0000256" key="8">
    <source>
        <dbReference type="ARBA" id="ARBA00022786"/>
    </source>
</evidence>
<evidence type="ECO:0000256" key="12">
    <source>
        <dbReference type="ARBA" id="ARBA00023242"/>
    </source>
</evidence>
<name>A0A1E3HLY5_9TREE</name>
<evidence type="ECO:0000256" key="2">
    <source>
        <dbReference type="ARBA" id="ARBA00004123"/>
    </source>
</evidence>
<evidence type="ECO:0000256" key="10">
    <source>
        <dbReference type="ARBA" id="ARBA00023172"/>
    </source>
</evidence>
<evidence type="ECO:0000256" key="14">
    <source>
        <dbReference type="SAM" id="MobiDB-lite"/>
    </source>
</evidence>
<dbReference type="AlphaFoldDB" id="A0A1E3HLY5"/>
<reference evidence="16 17" key="1">
    <citation type="submission" date="2016-06" db="EMBL/GenBank/DDBJ databases">
        <title>Evolution of pathogenesis and genome organization in the Tremellales.</title>
        <authorList>
            <person name="Cuomo C."/>
            <person name="Litvintseva A."/>
            <person name="Heitman J."/>
            <person name="Chen Y."/>
            <person name="Sun S."/>
            <person name="Springer D."/>
            <person name="Dromer F."/>
            <person name="Young S."/>
            <person name="Zeng Q."/>
            <person name="Chapman S."/>
            <person name="Gujja S."/>
            <person name="Saif S."/>
            <person name="Birren B."/>
        </authorList>
    </citation>
    <scope>NUCLEOTIDE SEQUENCE [LARGE SCALE GENOMIC DNA]</scope>
    <source>
        <strain evidence="16 17">CBS 6039</strain>
    </source>
</reference>
<evidence type="ECO:0000256" key="6">
    <source>
        <dbReference type="ARBA" id="ARBA00022763"/>
    </source>
</evidence>
<comment type="catalytic activity">
    <reaction evidence="1 13">
        <text>S-ubiquitinyl-[E2 ubiquitin-conjugating enzyme]-L-cysteine + [acceptor protein]-L-lysine = [E2 ubiquitin-conjugating enzyme]-L-cysteine + N(6)-ubiquitinyl-[acceptor protein]-L-lysine.</text>
        <dbReference type="EC" id="2.3.2.27"/>
    </reaction>
</comment>
<comment type="similarity">
    <text evidence="3 13">Belongs to the NSE1 family.</text>
</comment>
<dbReference type="STRING" id="1295533.A0A1E3HLY5"/>
<dbReference type="GO" id="GO:0061630">
    <property type="term" value="F:ubiquitin protein ligase activity"/>
    <property type="evidence" value="ECO:0007669"/>
    <property type="project" value="UniProtKB-EC"/>
</dbReference>
<keyword evidence="17" id="KW-1185">Reference proteome</keyword>
<feature type="region of interest" description="Disordered" evidence="14">
    <location>
        <begin position="250"/>
        <end position="328"/>
    </location>
</feature>
<evidence type="ECO:0000256" key="4">
    <source>
        <dbReference type="ARBA" id="ARBA00022679"/>
    </source>
</evidence>
<dbReference type="GeneID" id="30156992"/>
<keyword evidence="11 13" id="KW-0234">DNA repair</keyword>
<dbReference type="EC" id="2.3.2.27" evidence="13"/>
<dbReference type="OrthoDB" id="185455at2759"/>
<keyword evidence="6 13" id="KW-0227">DNA damage</keyword>
<dbReference type="EMBL" id="AWGJ01000008">
    <property type="protein sequence ID" value="ODN77155.1"/>
    <property type="molecule type" value="Genomic_DNA"/>
</dbReference>
<dbReference type="RefSeq" id="XP_018992529.1">
    <property type="nucleotide sequence ID" value="XM_019140038.1"/>
</dbReference>
<dbReference type="GO" id="GO:0005634">
    <property type="term" value="C:nucleus"/>
    <property type="evidence" value="ECO:0007669"/>
    <property type="project" value="UniProtKB-SubCell"/>
</dbReference>
<evidence type="ECO:0000256" key="13">
    <source>
        <dbReference type="RuleBase" id="RU368018"/>
    </source>
</evidence>
<dbReference type="Gene3D" id="1.10.10.10">
    <property type="entry name" value="Winged helix-like DNA-binding domain superfamily/Winged helix DNA-binding domain"/>
    <property type="match status" value="1"/>
</dbReference>
<evidence type="ECO:0000256" key="5">
    <source>
        <dbReference type="ARBA" id="ARBA00022723"/>
    </source>
</evidence>
<dbReference type="GO" id="GO:0000724">
    <property type="term" value="P:double-strand break repair via homologous recombination"/>
    <property type="evidence" value="ECO:0007669"/>
    <property type="project" value="TreeGrafter"/>
</dbReference>
<dbReference type="Proteomes" id="UP000094065">
    <property type="component" value="Unassembled WGS sequence"/>
</dbReference>
<keyword evidence="12 13" id="KW-0539">Nucleus</keyword>
<evidence type="ECO:0000313" key="16">
    <source>
        <dbReference type="EMBL" id="ODN77155.1"/>
    </source>
</evidence>
<evidence type="ECO:0000256" key="3">
    <source>
        <dbReference type="ARBA" id="ARBA00010258"/>
    </source>
</evidence>